<evidence type="ECO:0000313" key="8">
    <source>
        <dbReference type="EMBL" id="RHW23501.1"/>
    </source>
</evidence>
<feature type="transmembrane region" description="Helical" evidence="7">
    <location>
        <begin position="451"/>
        <end position="471"/>
    </location>
</feature>
<accession>A0A417XTD0</accession>
<gene>
    <name evidence="8" type="ORF">D0Z08_29235</name>
</gene>
<dbReference type="InterPro" id="IPR050833">
    <property type="entry name" value="Poly_Biosynth_Transport"/>
</dbReference>
<dbReference type="PANTHER" id="PTHR30250">
    <property type="entry name" value="PST FAMILY PREDICTED COLANIC ACID TRANSPORTER"/>
    <property type="match status" value="1"/>
</dbReference>
<organism evidence="8 9">
    <name type="scientific">Nocardioides immobilis</name>
    <dbReference type="NCBI Taxonomy" id="2049295"/>
    <lineage>
        <taxon>Bacteria</taxon>
        <taxon>Bacillati</taxon>
        <taxon>Actinomycetota</taxon>
        <taxon>Actinomycetes</taxon>
        <taxon>Propionibacteriales</taxon>
        <taxon>Nocardioidaceae</taxon>
        <taxon>Nocardioides</taxon>
    </lineage>
</organism>
<keyword evidence="4 7" id="KW-0812">Transmembrane</keyword>
<evidence type="ECO:0000256" key="7">
    <source>
        <dbReference type="SAM" id="Phobius"/>
    </source>
</evidence>
<reference evidence="8 9" key="1">
    <citation type="submission" date="2018-09" db="EMBL/GenBank/DDBJ databases">
        <title>Genome sequencing of Nocardioides immobilis CCTCC AB 2017083 for comparison to Nocardioides silvaticus.</title>
        <authorList>
            <person name="Li C."/>
            <person name="Wang G."/>
        </authorList>
    </citation>
    <scope>NUCLEOTIDE SEQUENCE [LARGE SCALE GENOMIC DNA]</scope>
    <source>
        <strain evidence="8 9">CCTCC AB 2017083</strain>
    </source>
</reference>
<dbReference type="RefSeq" id="WP_118928814.1">
    <property type="nucleotide sequence ID" value="NZ_QXGH01000045.1"/>
</dbReference>
<feature type="transmembrane region" description="Helical" evidence="7">
    <location>
        <begin position="49"/>
        <end position="68"/>
    </location>
</feature>
<feature type="transmembrane region" description="Helical" evidence="7">
    <location>
        <begin position="366"/>
        <end position="385"/>
    </location>
</feature>
<dbReference type="Pfam" id="PF13440">
    <property type="entry name" value="Polysacc_synt_3"/>
    <property type="match status" value="1"/>
</dbReference>
<evidence type="ECO:0000256" key="2">
    <source>
        <dbReference type="ARBA" id="ARBA00007430"/>
    </source>
</evidence>
<feature type="transmembrane region" description="Helical" evidence="7">
    <location>
        <begin position="119"/>
        <end position="137"/>
    </location>
</feature>
<comment type="similarity">
    <text evidence="2">Belongs to the polysaccharide synthase family.</text>
</comment>
<comment type="caution">
    <text evidence="8">The sequence shown here is derived from an EMBL/GenBank/DDBJ whole genome shotgun (WGS) entry which is preliminary data.</text>
</comment>
<dbReference type="CDD" id="cd13127">
    <property type="entry name" value="MATE_tuaB_like"/>
    <property type="match status" value="1"/>
</dbReference>
<evidence type="ECO:0000313" key="9">
    <source>
        <dbReference type="Proteomes" id="UP000283644"/>
    </source>
</evidence>
<protein>
    <submittedName>
        <fullName evidence="8">Lipopolysaccharide biosynthesis protein</fullName>
    </submittedName>
</protein>
<dbReference type="GO" id="GO:0005886">
    <property type="term" value="C:plasma membrane"/>
    <property type="evidence" value="ECO:0007669"/>
    <property type="project" value="UniProtKB-SubCell"/>
</dbReference>
<dbReference type="PANTHER" id="PTHR30250:SF10">
    <property type="entry name" value="LIPOPOLYSACCHARIDE BIOSYNTHESIS PROTEIN WZXC"/>
    <property type="match status" value="1"/>
</dbReference>
<keyword evidence="9" id="KW-1185">Reference proteome</keyword>
<dbReference type="AlphaFoldDB" id="A0A417XTD0"/>
<keyword evidence="6 7" id="KW-0472">Membrane</keyword>
<feature type="transmembrane region" description="Helical" evidence="7">
    <location>
        <begin position="215"/>
        <end position="235"/>
    </location>
</feature>
<evidence type="ECO:0000256" key="3">
    <source>
        <dbReference type="ARBA" id="ARBA00022475"/>
    </source>
</evidence>
<keyword evidence="3" id="KW-1003">Cell membrane</keyword>
<feature type="transmembrane region" description="Helical" evidence="7">
    <location>
        <begin position="291"/>
        <end position="313"/>
    </location>
</feature>
<dbReference type="EMBL" id="QXGH01000045">
    <property type="protein sequence ID" value="RHW23501.1"/>
    <property type="molecule type" value="Genomic_DNA"/>
</dbReference>
<feature type="transmembrane region" description="Helical" evidence="7">
    <location>
        <begin position="157"/>
        <end position="178"/>
    </location>
</feature>
<dbReference type="OrthoDB" id="9770347at2"/>
<name>A0A417XTD0_9ACTN</name>
<evidence type="ECO:0000256" key="6">
    <source>
        <dbReference type="ARBA" id="ARBA00023136"/>
    </source>
</evidence>
<feature type="transmembrane region" description="Helical" evidence="7">
    <location>
        <begin position="391"/>
        <end position="409"/>
    </location>
</feature>
<sequence>MSDWKPAADHSPSEAIRGGAVVALSRIGRQVITLCITILLARLLTPAEFGAVAVITALVALGLVLQQAGLSSATVQRERVSTQAISTMFWINAAFGLTLTVLFAVLADPIASFLKHPELEVLCQATSVTFVLNGLTVQHRALLQRSMRFGTTARIDIGSALCGGLCAIAVAVAGYGYWALVAQVLVSDALALLMLLPSVRWSLTRPVLTGEVREMVAFGGSLLGFSLVVTAANNLHVVLLGRGAGTTAVGIYTRAYALASVPQNLLQGAAAYVALPKLARAHRDEEGLADFYYGSVQLLCLVALPVALAFALFGDQIALIVYGAQWGDVAEVLRIFAVGLAVTPLLHSTGPVLLARGEPHRMFRWGVFGACVILAGTLVGLRWGITGVACGWSTTTVLLLLPCLVYCLRGTGLTVRGLGRAVGGIYGAAACALPAGWLARHTLADLPSLVALPLGLGFTLLVYIGLCYVAFGQQALIQKVIRRLLPRPGRTAE</sequence>
<feature type="transmembrane region" description="Helical" evidence="7">
    <location>
        <begin position="89"/>
        <end position="107"/>
    </location>
</feature>
<comment type="subcellular location">
    <subcellularLocation>
        <location evidence="1">Cell membrane</location>
        <topology evidence="1">Multi-pass membrane protein</topology>
    </subcellularLocation>
</comment>
<dbReference type="Proteomes" id="UP000283644">
    <property type="component" value="Unassembled WGS sequence"/>
</dbReference>
<evidence type="ECO:0000256" key="1">
    <source>
        <dbReference type="ARBA" id="ARBA00004651"/>
    </source>
</evidence>
<evidence type="ECO:0000256" key="5">
    <source>
        <dbReference type="ARBA" id="ARBA00022989"/>
    </source>
</evidence>
<feature type="transmembrane region" description="Helical" evidence="7">
    <location>
        <begin position="333"/>
        <end position="354"/>
    </location>
</feature>
<keyword evidence="5 7" id="KW-1133">Transmembrane helix</keyword>
<evidence type="ECO:0000256" key="4">
    <source>
        <dbReference type="ARBA" id="ARBA00022692"/>
    </source>
</evidence>
<feature type="transmembrane region" description="Helical" evidence="7">
    <location>
        <begin position="421"/>
        <end position="439"/>
    </location>
</feature>
<proteinExistence type="inferred from homology"/>